<dbReference type="PANTHER" id="PTHR46951">
    <property type="entry name" value="BED-TYPE DOMAIN-CONTAINING PROTEIN"/>
    <property type="match status" value="1"/>
</dbReference>
<dbReference type="AlphaFoldDB" id="A0AB34J7J2"/>
<protein>
    <recommendedName>
        <fullName evidence="3">BED-type domain-containing protein</fullName>
    </recommendedName>
</protein>
<evidence type="ECO:0000313" key="2">
    <source>
        <dbReference type="Proteomes" id="UP001515480"/>
    </source>
</evidence>
<sequence>MQQPIDAFMGMEEEEVVEVPEWKKYVDSITKPACALHFFEEIIRKDCSQQIKGACVFCKFSVISTGSSRLMVHLMKCPVAPKGVKDSFKLVEERASLKRKTKAEQILSAKEEMEFKASTKRITNAGSPQPQLSQQTIKLSMRTGCKEAADKAIARFFYSNALPFSAASHHEADSYYREMINAVALAGSGYQPPGAHALGGRLLDSCYDEMESDIKARDPDGHTADKFGCTYVSDG</sequence>
<reference evidence="1 2" key="1">
    <citation type="journal article" date="2024" name="Science">
        <title>Giant polyketide synthase enzymes in the biosynthesis of giant marine polyether toxins.</title>
        <authorList>
            <person name="Fallon T.R."/>
            <person name="Shende V.V."/>
            <person name="Wierzbicki I.H."/>
            <person name="Pendleton A.L."/>
            <person name="Watervoot N.F."/>
            <person name="Auber R.P."/>
            <person name="Gonzalez D.J."/>
            <person name="Wisecaver J.H."/>
            <person name="Moore B.S."/>
        </authorList>
    </citation>
    <scope>NUCLEOTIDE SEQUENCE [LARGE SCALE GENOMIC DNA]</scope>
    <source>
        <strain evidence="1 2">12B1</strain>
    </source>
</reference>
<gene>
    <name evidence="1" type="ORF">AB1Y20_005549</name>
</gene>
<dbReference type="EMBL" id="JBGBPQ010000013">
    <property type="protein sequence ID" value="KAL1512287.1"/>
    <property type="molecule type" value="Genomic_DNA"/>
</dbReference>
<evidence type="ECO:0000313" key="1">
    <source>
        <dbReference type="EMBL" id="KAL1512287.1"/>
    </source>
</evidence>
<dbReference type="PANTHER" id="PTHR46951:SF2">
    <property type="entry name" value="BED-TYPE DOMAIN-CONTAINING PROTEIN"/>
    <property type="match status" value="1"/>
</dbReference>
<comment type="caution">
    <text evidence="1">The sequence shown here is derived from an EMBL/GenBank/DDBJ whole genome shotgun (WGS) entry which is preliminary data.</text>
</comment>
<organism evidence="1 2">
    <name type="scientific">Prymnesium parvum</name>
    <name type="common">Toxic golden alga</name>
    <dbReference type="NCBI Taxonomy" id="97485"/>
    <lineage>
        <taxon>Eukaryota</taxon>
        <taxon>Haptista</taxon>
        <taxon>Haptophyta</taxon>
        <taxon>Prymnesiophyceae</taxon>
        <taxon>Prymnesiales</taxon>
        <taxon>Prymnesiaceae</taxon>
        <taxon>Prymnesium</taxon>
    </lineage>
</organism>
<proteinExistence type="predicted"/>
<dbReference type="Proteomes" id="UP001515480">
    <property type="component" value="Unassembled WGS sequence"/>
</dbReference>
<accession>A0AB34J7J2</accession>
<evidence type="ECO:0008006" key="3">
    <source>
        <dbReference type="Google" id="ProtNLM"/>
    </source>
</evidence>
<keyword evidence="2" id="KW-1185">Reference proteome</keyword>
<name>A0AB34J7J2_PRYPA</name>